<dbReference type="PANTHER" id="PTHR47926">
    <property type="entry name" value="PENTATRICOPEPTIDE REPEAT-CONTAINING PROTEIN"/>
    <property type="match status" value="1"/>
</dbReference>
<evidence type="ECO:0000256" key="1">
    <source>
        <dbReference type="ARBA" id="ARBA00022737"/>
    </source>
</evidence>
<reference evidence="3 4" key="1">
    <citation type="journal article" date="2013" name="Nat. Genet.">
        <title>The high-quality draft genome of peach (Prunus persica) identifies unique patterns of genetic diversity, domestication and genome evolution.</title>
        <authorList>
            <consortium name="International Peach Genome Initiative"/>
            <person name="Verde I."/>
            <person name="Abbott A.G."/>
            <person name="Scalabrin S."/>
            <person name="Jung S."/>
            <person name="Shu S."/>
            <person name="Marroni F."/>
            <person name="Zhebentyayeva T."/>
            <person name="Dettori M.T."/>
            <person name="Grimwood J."/>
            <person name="Cattonaro F."/>
            <person name="Zuccolo A."/>
            <person name="Rossini L."/>
            <person name="Jenkins J."/>
            <person name="Vendramin E."/>
            <person name="Meisel L.A."/>
            <person name="Decroocq V."/>
            <person name="Sosinski B."/>
            <person name="Prochnik S."/>
            <person name="Mitros T."/>
            <person name="Policriti A."/>
            <person name="Cipriani G."/>
            <person name="Dondini L."/>
            <person name="Ficklin S."/>
            <person name="Goodstein D.M."/>
            <person name="Xuan P."/>
            <person name="Del Fabbro C."/>
            <person name="Aramini V."/>
            <person name="Copetti D."/>
            <person name="Gonzalez S."/>
            <person name="Horner D.S."/>
            <person name="Falchi R."/>
            <person name="Lucas S."/>
            <person name="Mica E."/>
            <person name="Maldonado J."/>
            <person name="Lazzari B."/>
            <person name="Bielenberg D."/>
            <person name="Pirona R."/>
            <person name="Miculan M."/>
            <person name="Barakat A."/>
            <person name="Testolin R."/>
            <person name="Stella A."/>
            <person name="Tartarini S."/>
            <person name="Tonutti P."/>
            <person name="Arus P."/>
            <person name="Orellana A."/>
            <person name="Wells C."/>
            <person name="Main D."/>
            <person name="Vizzotto G."/>
            <person name="Silva H."/>
            <person name="Salamini F."/>
            <person name="Schmutz J."/>
            <person name="Morgante M."/>
            <person name="Rokhsar D.S."/>
        </authorList>
    </citation>
    <scope>NUCLEOTIDE SEQUENCE [LARGE SCALE GENOMIC DNA]</scope>
    <source>
        <strain evidence="4">cv. Nemared</strain>
    </source>
</reference>
<keyword evidence="4" id="KW-1185">Reference proteome</keyword>
<dbReference type="GO" id="GO:0009451">
    <property type="term" value="P:RNA modification"/>
    <property type="evidence" value="ECO:0000318"/>
    <property type="project" value="GO_Central"/>
</dbReference>
<dbReference type="Pfam" id="PF01535">
    <property type="entry name" value="PPR"/>
    <property type="match status" value="2"/>
</dbReference>
<dbReference type="InterPro" id="IPR046960">
    <property type="entry name" value="PPR_At4g14850-like_plant"/>
</dbReference>
<dbReference type="InterPro" id="IPR027417">
    <property type="entry name" value="P-loop_NTPase"/>
</dbReference>
<dbReference type="AlphaFoldDB" id="A0A251NG37"/>
<sequence>MANEDLVSWNAILSGYSQEGNHGLEAIFVFIEMVGEGMGLDNVPFTSAVSACGHEMNLKLGLTIKSGYESHVSVCNVLISTYSKCEVTEDAKLVLQCMNDRNVVSWTTMISIDEEDVISLFNEMRLDDALKTFLVATMESKPNNYTFGSVLSATVQSSKFKYSVLSLSLKLGFFSSISAAALIRFFLCFSAIEVTSDEHPRQFLSMPEEAQQMFGIGLHHAGLNDKDRSLVEEQDSGISVLPHTLAWGVNLPGHHLVIIKGTEYYDGKTTRYVDLSISITDILQMMVLMFNPAYYGLDNTEPEFDIKRIRTA</sequence>
<name>A0A251NG37_PRUPE</name>
<accession>A0A251NG37</accession>
<dbReference type="Gene3D" id="1.25.40.10">
    <property type="entry name" value="Tetratricopeptide repeat domain"/>
    <property type="match status" value="2"/>
</dbReference>
<evidence type="ECO:0000256" key="2">
    <source>
        <dbReference type="PROSITE-ProRule" id="PRU00708"/>
    </source>
</evidence>
<keyword evidence="1" id="KW-0677">Repeat</keyword>
<proteinExistence type="predicted"/>
<dbReference type="Gramene" id="ONH98283">
    <property type="protein sequence ID" value="ONH98283"/>
    <property type="gene ID" value="PRUPE_7G240300"/>
</dbReference>
<dbReference type="InterPro" id="IPR002885">
    <property type="entry name" value="PPR_rpt"/>
</dbReference>
<feature type="repeat" description="PPR" evidence="2">
    <location>
        <begin position="5"/>
        <end position="40"/>
    </location>
</feature>
<dbReference type="PROSITE" id="PS51375">
    <property type="entry name" value="PPR"/>
    <property type="match status" value="1"/>
</dbReference>
<dbReference type="EMBL" id="CM007657">
    <property type="protein sequence ID" value="ONH98283.1"/>
    <property type="molecule type" value="Genomic_DNA"/>
</dbReference>
<evidence type="ECO:0000313" key="3">
    <source>
        <dbReference type="EMBL" id="ONH98283.1"/>
    </source>
</evidence>
<dbReference type="Gene3D" id="3.40.50.300">
    <property type="entry name" value="P-loop containing nucleotide triphosphate hydrolases"/>
    <property type="match status" value="1"/>
</dbReference>
<evidence type="ECO:0000313" key="4">
    <source>
        <dbReference type="Proteomes" id="UP000006882"/>
    </source>
</evidence>
<protein>
    <recommendedName>
        <fullName evidence="5">Pentatricopeptide repeat-containing protein</fullName>
    </recommendedName>
</protein>
<evidence type="ECO:0008006" key="5">
    <source>
        <dbReference type="Google" id="ProtNLM"/>
    </source>
</evidence>
<dbReference type="InterPro" id="IPR011990">
    <property type="entry name" value="TPR-like_helical_dom_sf"/>
</dbReference>
<organism evidence="3 4">
    <name type="scientific">Prunus persica</name>
    <name type="common">Peach</name>
    <name type="synonym">Amygdalus persica</name>
    <dbReference type="NCBI Taxonomy" id="3760"/>
    <lineage>
        <taxon>Eukaryota</taxon>
        <taxon>Viridiplantae</taxon>
        <taxon>Streptophyta</taxon>
        <taxon>Embryophyta</taxon>
        <taxon>Tracheophyta</taxon>
        <taxon>Spermatophyta</taxon>
        <taxon>Magnoliopsida</taxon>
        <taxon>eudicotyledons</taxon>
        <taxon>Gunneridae</taxon>
        <taxon>Pentapetalae</taxon>
        <taxon>rosids</taxon>
        <taxon>fabids</taxon>
        <taxon>Rosales</taxon>
        <taxon>Rosaceae</taxon>
        <taxon>Amygdaloideae</taxon>
        <taxon>Amygdaleae</taxon>
        <taxon>Prunus</taxon>
    </lineage>
</organism>
<dbReference type="Proteomes" id="UP000006882">
    <property type="component" value="Chromosome G7"/>
</dbReference>
<dbReference type="SUPFAM" id="SSF52540">
    <property type="entry name" value="P-loop containing nucleoside triphosphate hydrolases"/>
    <property type="match status" value="1"/>
</dbReference>
<gene>
    <name evidence="3" type="ORF">PRUPE_7G240300</name>
</gene>
<dbReference type="NCBIfam" id="TIGR00756">
    <property type="entry name" value="PPR"/>
    <property type="match status" value="1"/>
</dbReference>
<dbReference type="GO" id="GO:0003723">
    <property type="term" value="F:RNA binding"/>
    <property type="evidence" value="ECO:0000318"/>
    <property type="project" value="GO_Central"/>
</dbReference>